<feature type="region of interest" description="Disordered" evidence="3">
    <location>
        <begin position="361"/>
        <end position="427"/>
    </location>
</feature>
<feature type="transmembrane region" description="Helical" evidence="4">
    <location>
        <begin position="253"/>
        <end position="277"/>
    </location>
</feature>
<evidence type="ECO:0000259" key="5">
    <source>
        <dbReference type="PROSITE" id="PS50002"/>
    </source>
</evidence>
<evidence type="ECO:0000256" key="4">
    <source>
        <dbReference type="SAM" id="Phobius"/>
    </source>
</evidence>
<dbReference type="CDD" id="cd12087">
    <property type="entry name" value="TM_EGFR-like"/>
    <property type="match status" value="1"/>
</dbReference>
<feature type="compositionally biased region" description="Low complexity" evidence="3">
    <location>
        <begin position="222"/>
        <end position="237"/>
    </location>
</feature>
<reference evidence="6" key="1">
    <citation type="journal article" date="2021" name="Nat. Commun.">
        <title>Genetic determinants of endophytism in the Arabidopsis root mycobiome.</title>
        <authorList>
            <person name="Mesny F."/>
            <person name="Miyauchi S."/>
            <person name="Thiergart T."/>
            <person name="Pickel B."/>
            <person name="Atanasova L."/>
            <person name="Karlsson M."/>
            <person name="Huettel B."/>
            <person name="Barry K.W."/>
            <person name="Haridas S."/>
            <person name="Chen C."/>
            <person name="Bauer D."/>
            <person name="Andreopoulos W."/>
            <person name="Pangilinan J."/>
            <person name="LaButti K."/>
            <person name="Riley R."/>
            <person name="Lipzen A."/>
            <person name="Clum A."/>
            <person name="Drula E."/>
            <person name="Henrissat B."/>
            <person name="Kohler A."/>
            <person name="Grigoriev I.V."/>
            <person name="Martin F.M."/>
            <person name="Hacquard S."/>
        </authorList>
    </citation>
    <scope>NUCLEOTIDE SEQUENCE</scope>
    <source>
        <strain evidence="6">MPI-CAGE-AT-0016</strain>
    </source>
</reference>
<feature type="region of interest" description="Disordered" evidence="3">
    <location>
        <begin position="496"/>
        <end position="521"/>
    </location>
</feature>
<feature type="domain" description="SH3" evidence="5">
    <location>
        <begin position="445"/>
        <end position="537"/>
    </location>
</feature>
<gene>
    <name evidence="6" type="ORF">B0T11DRAFT_331592</name>
</gene>
<evidence type="ECO:0000313" key="6">
    <source>
        <dbReference type="EMBL" id="KAH7353669.1"/>
    </source>
</evidence>
<evidence type="ECO:0000256" key="1">
    <source>
        <dbReference type="ARBA" id="ARBA00022443"/>
    </source>
</evidence>
<dbReference type="PROSITE" id="PS50002">
    <property type="entry name" value="SH3"/>
    <property type="match status" value="1"/>
</dbReference>
<feature type="region of interest" description="Disordered" evidence="3">
    <location>
        <begin position="283"/>
        <end position="319"/>
    </location>
</feature>
<dbReference type="Gene3D" id="2.30.30.40">
    <property type="entry name" value="SH3 Domains"/>
    <property type="match status" value="1"/>
</dbReference>
<feature type="compositionally biased region" description="Polar residues" evidence="3">
    <location>
        <begin position="504"/>
        <end position="520"/>
    </location>
</feature>
<keyword evidence="1 2" id="KW-0728">SH3 domain</keyword>
<evidence type="ECO:0000313" key="7">
    <source>
        <dbReference type="Proteomes" id="UP000813385"/>
    </source>
</evidence>
<accession>A0A8K0TE19</accession>
<dbReference type="AlphaFoldDB" id="A0A8K0TE19"/>
<dbReference type="Proteomes" id="UP000813385">
    <property type="component" value="Unassembled WGS sequence"/>
</dbReference>
<keyword evidence="4" id="KW-1133">Transmembrane helix</keyword>
<feature type="region of interest" description="Disordered" evidence="3">
    <location>
        <begin position="217"/>
        <end position="247"/>
    </location>
</feature>
<keyword evidence="4" id="KW-0472">Membrane</keyword>
<dbReference type="SUPFAM" id="SSF50044">
    <property type="entry name" value="SH3-domain"/>
    <property type="match status" value="1"/>
</dbReference>
<feature type="compositionally biased region" description="Polar residues" evidence="3">
    <location>
        <begin position="395"/>
        <end position="427"/>
    </location>
</feature>
<dbReference type="PANTHER" id="PTHR16861">
    <property type="entry name" value="GLYCOPROTEIN 38"/>
    <property type="match status" value="1"/>
</dbReference>
<feature type="compositionally biased region" description="Polar residues" evidence="3">
    <location>
        <begin position="287"/>
        <end position="297"/>
    </location>
</feature>
<dbReference type="OrthoDB" id="2163411at2759"/>
<keyword evidence="4" id="KW-0812">Transmembrane</keyword>
<dbReference type="PANTHER" id="PTHR16861:SF4">
    <property type="entry name" value="SH3 DOMAIN PROTEIN (AFU_ORTHOLOGUE AFUA_1G13610)"/>
    <property type="match status" value="1"/>
</dbReference>
<comment type="caution">
    <text evidence="6">The sequence shown here is derived from an EMBL/GenBank/DDBJ whole genome shotgun (WGS) entry which is preliminary data.</text>
</comment>
<dbReference type="CDD" id="cd00174">
    <property type="entry name" value="SH3"/>
    <property type="match status" value="1"/>
</dbReference>
<sequence>MANCISLQGSSLCPAFQSASVSTTGATANFFPFMRFVSSRETFDSQLTTYIATDYVRSKYENVFGCSGIDLADTDELYARFTTTVLCNAIVQNSIADCGLSEEDSRPVCADSCAHYAQSEALLTADNDLCPNPRGNLIAEIRADFTNCALPPDSLSSTGCIQAISNEPNNCGYGNSTIGLCSYCASGGINSTDTCCYNSNVDDRCENVTLPSGIPSMTFDLPTTSPTSSPTSTAPATGNEDENEGGGGLSGGAIAGIVIGSIVGALLILGLIFFFCYRRRQHRPGSQDGSVFNQPSPSRKGPIAMEKQQPAAANTPGYEVLPGGRIARMSALEDNSNPAYGDNGHGGVLAAAAVGAGAGYMGGRSRDQSSSDFGSSPESESRAGMGVLRPPPTNIRRNGSLSSNSVLADPSSPTSAGMSSPQGIASQQSEQLPFFKDYYSSDDIHPGDRVSVLWAYQPRAPDEFSLERGDMVKIVGIWDDGWATGIMVDERAEEWEARRVQRDSGVSSTSGRPRETSSPASGEIKAFPLVCVCLPEHWRKTIEGDGSTESGSGHQGPP</sequence>
<dbReference type="InterPro" id="IPR036028">
    <property type="entry name" value="SH3-like_dom_sf"/>
</dbReference>
<dbReference type="EMBL" id="JAGPXD010000005">
    <property type="protein sequence ID" value="KAH7353669.1"/>
    <property type="molecule type" value="Genomic_DNA"/>
</dbReference>
<organism evidence="6 7">
    <name type="scientific">Plectosphaerella cucumerina</name>
    <dbReference type="NCBI Taxonomy" id="40658"/>
    <lineage>
        <taxon>Eukaryota</taxon>
        <taxon>Fungi</taxon>
        <taxon>Dikarya</taxon>
        <taxon>Ascomycota</taxon>
        <taxon>Pezizomycotina</taxon>
        <taxon>Sordariomycetes</taxon>
        <taxon>Hypocreomycetidae</taxon>
        <taxon>Glomerellales</taxon>
        <taxon>Plectosphaerellaceae</taxon>
        <taxon>Plectosphaerella</taxon>
    </lineage>
</organism>
<evidence type="ECO:0000256" key="2">
    <source>
        <dbReference type="PROSITE-ProRule" id="PRU00192"/>
    </source>
</evidence>
<name>A0A8K0TE19_9PEZI</name>
<evidence type="ECO:0000256" key="3">
    <source>
        <dbReference type="SAM" id="MobiDB-lite"/>
    </source>
</evidence>
<protein>
    <submittedName>
        <fullName evidence="6">SH3 domain-containing protein</fullName>
    </submittedName>
</protein>
<keyword evidence="7" id="KW-1185">Reference proteome</keyword>
<proteinExistence type="predicted"/>
<dbReference type="InterPro" id="IPR001452">
    <property type="entry name" value="SH3_domain"/>
</dbReference>